<dbReference type="Pfam" id="PF00561">
    <property type="entry name" value="Abhydrolase_1"/>
    <property type="match status" value="1"/>
</dbReference>
<comment type="caution">
    <text evidence="2">The sequence shown here is derived from an EMBL/GenBank/DDBJ whole genome shotgun (WGS) entry which is preliminary data.</text>
</comment>
<dbReference type="Gene3D" id="3.40.50.1820">
    <property type="entry name" value="alpha/beta hydrolase"/>
    <property type="match status" value="1"/>
</dbReference>
<dbReference type="InterPro" id="IPR000073">
    <property type="entry name" value="AB_hydrolase_1"/>
</dbReference>
<dbReference type="PANTHER" id="PTHR43329">
    <property type="entry name" value="EPOXIDE HYDROLASE"/>
    <property type="match status" value="1"/>
</dbReference>
<evidence type="ECO:0000313" key="3">
    <source>
        <dbReference type="Proteomes" id="UP001225605"/>
    </source>
</evidence>
<feature type="domain" description="AB hydrolase-1" evidence="1">
    <location>
        <begin position="24"/>
        <end position="125"/>
    </location>
</feature>
<dbReference type="SUPFAM" id="SSF53474">
    <property type="entry name" value="alpha/beta-Hydrolases"/>
    <property type="match status" value="1"/>
</dbReference>
<keyword evidence="3" id="KW-1185">Reference proteome</keyword>
<proteinExistence type="predicted"/>
<dbReference type="EMBL" id="NSDM01000008">
    <property type="protein sequence ID" value="MDQ2586030.1"/>
    <property type="molecule type" value="Genomic_DNA"/>
</dbReference>
<dbReference type="GO" id="GO:0016787">
    <property type="term" value="F:hydrolase activity"/>
    <property type="evidence" value="ECO:0007669"/>
    <property type="project" value="UniProtKB-KW"/>
</dbReference>
<evidence type="ECO:0000259" key="1">
    <source>
        <dbReference type="Pfam" id="PF00561"/>
    </source>
</evidence>
<keyword evidence="2" id="KW-0378">Hydrolase</keyword>
<reference evidence="2 3" key="1">
    <citation type="submission" date="2017-06" db="EMBL/GenBank/DDBJ databases">
        <title>Cultured bacterium strain Saccharothrix yanglingensis Hhs.015.</title>
        <authorList>
            <person name="Xia Y."/>
        </authorList>
    </citation>
    <scope>NUCLEOTIDE SEQUENCE [LARGE SCALE GENOMIC DNA]</scope>
    <source>
        <strain evidence="2 3">Hhs.015</strain>
    </source>
</reference>
<sequence>MERVVVGADLRLRVVEGGDAGGVPVVLVHGYPDTSSVWDGVAERLGERFRVVRYDVRGAGGSEAPAGRDGYRVEVLVRDLVAVVRDVGAPVHLVGHDWGSVQGWAAVAAHPGLFSSFTSISGPALDHLGGVSVRAVWRSWYVLLFLVPGLAEVVWRAGWVRRLTRAGRRELVNGVELYRANVGRSRAPRVVEVPVHQIELVRDPFVGVGHLDASKRWTRVLTRSRVRAGHWAVRTHPAVVAERITRVIDGA</sequence>
<name>A0ABU0X1N3_9PSEU</name>
<gene>
    <name evidence="2" type="ORF">CKY47_18965</name>
</gene>
<dbReference type="InterPro" id="IPR029058">
    <property type="entry name" value="AB_hydrolase_fold"/>
</dbReference>
<accession>A0ABU0X1N3</accession>
<dbReference type="Proteomes" id="UP001225605">
    <property type="component" value="Unassembled WGS sequence"/>
</dbReference>
<protein>
    <submittedName>
        <fullName evidence="2">Alpha/beta hydrolase</fullName>
    </submittedName>
</protein>
<evidence type="ECO:0000313" key="2">
    <source>
        <dbReference type="EMBL" id="MDQ2586030.1"/>
    </source>
</evidence>
<organism evidence="2 3">
    <name type="scientific">Saccharothrix yanglingensis</name>
    <dbReference type="NCBI Taxonomy" id="659496"/>
    <lineage>
        <taxon>Bacteria</taxon>
        <taxon>Bacillati</taxon>
        <taxon>Actinomycetota</taxon>
        <taxon>Actinomycetes</taxon>
        <taxon>Pseudonocardiales</taxon>
        <taxon>Pseudonocardiaceae</taxon>
        <taxon>Saccharothrix</taxon>
    </lineage>
</organism>